<reference evidence="7" key="1">
    <citation type="journal article" date="2021" name="IMA Fungus">
        <title>Genomic characterization of three marine fungi, including Emericellopsis atlantica sp. nov. with signatures of a generalist lifestyle and marine biomass degradation.</title>
        <authorList>
            <person name="Hagestad O.C."/>
            <person name="Hou L."/>
            <person name="Andersen J.H."/>
            <person name="Hansen E.H."/>
            <person name="Altermark B."/>
            <person name="Li C."/>
            <person name="Kuhnert E."/>
            <person name="Cox R.J."/>
            <person name="Crous P.W."/>
            <person name="Spatafora J.W."/>
            <person name="Lail K."/>
            <person name="Amirebrahimi M."/>
            <person name="Lipzen A."/>
            <person name="Pangilinan J."/>
            <person name="Andreopoulos W."/>
            <person name="Hayes R.D."/>
            <person name="Ng V."/>
            <person name="Grigoriev I.V."/>
            <person name="Jackson S.A."/>
            <person name="Sutton T.D.S."/>
            <person name="Dobson A.D.W."/>
            <person name="Rama T."/>
        </authorList>
    </citation>
    <scope>NUCLEOTIDE SEQUENCE</scope>
    <source>
        <strain evidence="7">TRa3180A</strain>
    </source>
</reference>
<dbReference type="CDD" id="cd23024">
    <property type="entry name" value="zf-HIT_ZNHIT2-3"/>
    <property type="match status" value="1"/>
</dbReference>
<feature type="domain" description="HIT-type" evidence="6">
    <location>
        <begin position="84"/>
        <end position="119"/>
    </location>
</feature>
<dbReference type="GO" id="GO:0070761">
    <property type="term" value="C:pre-snoRNP complex"/>
    <property type="evidence" value="ECO:0007669"/>
    <property type="project" value="TreeGrafter"/>
</dbReference>
<evidence type="ECO:0000256" key="2">
    <source>
        <dbReference type="ARBA" id="ARBA00022771"/>
    </source>
</evidence>
<evidence type="ECO:0000256" key="3">
    <source>
        <dbReference type="ARBA" id="ARBA00022833"/>
    </source>
</evidence>
<dbReference type="OrthoDB" id="18412at2759"/>
<dbReference type="Proteomes" id="UP000887226">
    <property type="component" value="Unassembled WGS sequence"/>
</dbReference>
<dbReference type="GO" id="GO:0008270">
    <property type="term" value="F:zinc ion binding"/>
    <property type="evidence" value="ECO:0007669"/>
    <property type="project" value="UniProtKB-UniRule"/>
</dbReference>
<dbReference type="Gene3D" id="3.30.60.190">
    <property type="match status" value="1"/>
</dbReference>
<evidence type="ECO:0000313" key="8">
    <source>
        <dbReference type="Proteomes" id="UP000887226"/>
    </source>
</evidence>
<dbReference type="PANTHER" id="PTHR13483:SF11">
    <property type="entry name" value="ZINC FINGER HIT DOMAIN-CONTAINING PROTEIN 3"/>
    <property type="match status" value="1"/>
</dbReference>
<dbReference type="GO" id="GO:0000463">
    <property type="term" value="P:maturation of LSU-rRNA from tricistronic rRNA transcript (SSU-rRNA, 5.8S rRNA, LSU-rRNA)"/>
    <property type="evidence" value="ECO:0007669"/>
    <property type="project" value="TreeGrafter"/>
</dbReference>
<dbReference type="InterPro" id="IPR013087">
    <property type="entry name" value="Znf_C2H2_type"/>
</dbReference>
<feature type="compositionally biased region" description="Polar residues" evidence="5">
    <location>
        <begin position="10"/>
        <end position="20"/>
    </location>
</feature>
<dbReference type="SUPFAM" id="SSF144232">
    <property type="entry name" value="HIT/MYND zinc finger-like"/>
    <property type="match status" value="1"/>
</dbReference>
<evidence type="ECO:0000256" key="5">
    <source>
        <dbReference type="SAM" id="MobiDB-lite"/>
    </source>
</evidence>
<accession>A0A9P7Z9Y3</accession>
<dbReference type="GO" id="GO:0005634">
    <property type="term" value="C:nucleus"/>
    <property type="evidence" value="ECO:0007669"/>
    <property type="project" value="TreeGrafter"/>
</dbReference>
<organism evidence="7 8">
    <name type="scientific">Calycina marina</name>
    <dbReference type="NCBI Taxonomy" id="1763456"/>
    <lineage>
        <taxon>Eukaryota</taxon>
        <taxon>Fungi</taxon>
        <taxon>Dikarya</taxon>
        <taxon>Ascomycota</taxon>
        <taxon>Pezizomycotina</taxon>
        <taxon>Leotiomycetes</taxon>
        <taxon>Helotiales</taxon>
        <taxon>Pezizellaceae</taxon>
        <taxon>Calycina</taxon>
    </lineage>
</organism>
<dbReference type="PROSITE" id="PS00028">
    <property type="entry name" value="ZINC_FINGER_C2H2_1"/>
    <property type="match status" value="1"/>
</dbReference>
<dbReference type="PANTHER" id="PTHR13483">
    <property type="entry name" value="BOX C_D SNORNA PROTEIN 1-RELATED"/>
    <property type="match status" value="1"/>
</dbReference>
<dbReference type="InterPro" id="IPR007529">
    <property type="entry name" value="Znf_HIT"/>
</dbReference>
<feature type="region of interest" description="Disordered" evidence="5">
    <location>
        <begin position="1"/>
        <end position="54"/>
    </location>
</feature>
<dbReference type="GO" id="GO:0048254">
    <property type="term" value="P:snoRNA localization"/>
    <property type="evidence" value="ECO:0007669"/>
    <property type="project" value="TreeGrafter"/>
</dbReference>
<dbReference type="GO" id="GO:0000492">
    <property type="term" value="P:box C/D snoRNP assembly"/>
    <property type="evidence" value="ECO:0007669"/>
    <property type="project" value="TreeGrafter"/>
</dbReference>
<dbReference type="PROSITE" id="PS51083">
    <property type="entry name" value="ZF_HIT"/>
    <property type="match status" value="1"/>
</dbReference>
<dbReference type="EMBL" id="MU253754">
    <property type="protein sequence ID" value="KAG9248194.1"/>
    <property type="molecule type" value="Genomic_DNA"/>
</dbReference>
<evidence type="ECO:0000259" key="6">
    <source>
        <dbReference type="PROSITE" id="PS51083"/>
    </source>
</evidence>
<dbReference type="InterPro" id="IPR051639">
    <property type="entry name" value="BCD1"/>
</dbReference>
<sequence length="287" mass="31378">MASDKPAEAQAQNIPATTTIEEAGDTMAEDAKPDGIPSHPETQSKRPSPEPNGTTITEIQEVAAPVITEVSPEPEAIVPKTKVCGVCNESKAKYKCPQCNLPYCSVPCHKVHQPTHPPLEPTVRALIPAPKKAINGVARAGTRAGAVANPFSPLDDAYASFVNLFQQYPRLPQTLLEIERASQRPVTDAEARQQLDLLTQYTFEQGKGSAVKNRPWDQNRGNDGGVQALRNARRVYGKDGEGMRQYGELVLGVLHKASVDEDVVRGIERERRDIDARLVEELMQLES</sequence>
<dbReference type="AlphaFoldDB" id="A0A9P7Z9Y3"/>
<keyword evidence="3" id="KW-0862">Zinc</keyword>
<dbReference type="Pfam" id="PF04438">
    <property type="entry name" value="zf-HIT"/>
    <property type="match status" value="1"/>
</dbReference>
<comment type="caution">
    <text evidence="7">The sequence shown here is derived from an EMBL/GenBank/DDBJ whole genome shotgun (WGS) entry which is preliminary data.</text>
</comment>
<proteinExistence type="predicted"/>
<protein>
    <recommendedName>
        <fullName evidence="6">HIT-type domain-containing protein</fullName>
    </recommendedName>
</protein>
<keyword evidence="8" id="KW-1185">Reference proteome</keyword>
<evidence type="ECO:0000256" key="1">
    <source>
        <dbReference type="ARBA" id="ARBA00022723"/>
    </source>
</evidence>
<keyword evidence="2 4" id="KW-0863">Zinc-finger</keyword>
<keyword evidence="1" id="KW-0479">Metal-binding</keyword>
<evidence type="ECO:0000313" key="7">
    <source>
        <dbReference type="EMBL" id="KAG9248194.1"/>
    </source>
</evidence>
<gene>
    <name evidence="7" type="ORF">BJ878DRAFT_77295</name>
</gene>
<name>A0A9P7Z9Y3_9HELO</name>
<evidence type="ECO:0000256" key="4">
    <source>
        <dbReference type="PROSITE-ProRule" id="PRU00453"/>
    </source>
</evidence>